<evidence type="ECO:0000313" key="2">
    <source>
        <dbReference type="Proteomes" id="UP000256977"/>
    </source>
</evidence>
<comment type="caution">
    <text evidence="1">The sequence shown here is derived from an EMBL/GenBank/DDBJ whole genome shotgun (WGS) entry which is preliminary data.</text>
</comment>
<reference evidence="1 2" key="1">
    <citation type="submission" date="2018-07" db="EMBL/GenBank/DDBJ databases">
        <title>Genomic Encyclopedia of Type Strains, Phase III (KMG-III): the genomes of soil and plant-associated and newly described type strains.</title>
        <authorList>
            <person name="Whitman W."/>
        </authorList>
    </citation>
    <scope>NUCLEOTIDE SEQUENCE [LARGE SCALE GENOMIC DNA]</scope>
    <source>
        <strain evidence="1 2">CECT 7287</strain>
    </source>
</reference>
<evidence type="ECO:0000313" key="1">
    <source>
        <dbReference type="EMBL" id="RED77594.1"/>
    </source>
</evidence>
<keyword evidence="2" id="KW-1185">Reference proteome</keyword>
<sequence length="43" mass="4907">MGHPKNKTSLEHEEICRKSSSVVIFLRQAILTEAIAEIDWEVP</sequence>
<proteinExistence type="predicted"/>
<gene>
    <name evidence="1" type="ORF">DFP98_109205</name>
</gene>
<dbReference type="Proteomes" id="UP000256977">
    <property type="component" value="Unassembled WGS sequence"/>
</dbReference>
<name>A0A3D9JU46_9BACL</name>
<dbReference type="AlphaFoldDB" id="A0A3D9JU46"/>
<dbReference type="EMBL" id="QRDZ01000009">
    <property type="protein sequence ID" value="RED77594.1"/>
    <property type="molecule type" value="Genomic_DNA"/>
</dbReference>
<protein>
    <submittedName>
        <fullName evidence="1">Uncharacterized protein</fullName>
    </submittedName>
</protein>
<accession>A0A3D9JU46</accession>
<organism evidence="1 2">
    <name type="scientific">Cohnella phaseoli</name>
    <dbReference type="NCBI Taxonomy" id="456490"/>
    <lineage>
        <taxon>Bacteria</taxon>
        <taxon>Bacillati</taxon>
        <taxon>Bacillota</taxon>
        <taxon>Bacilli</taxon>
        <taxon>Bacillales</taxon>
        <taxon>Paenibacillaceae</taxon>
        <taxon>Cohnella</taxon>
    </lineage>
</organism>